<proteinExistence type="predicted"/>
<name>A0A6M2DZS7_XENCH</name>
<evidence type="ECO:0000313" key="2">
    <source>
        <dbReference type="EMBL" id="NOV50561.1"/>
    </source>
</evidence>
<evidence type="ECO:0000256" key="1">
    <source>
        <dbReference type="SAM" id="SignalP"/>
    </source>
</evidence>
<keyword evidence="1" id="KW-0732">Signal</keyword>
<dbReference type="EMBL" id="GIIL01006835">
    <property type="protein sequence ID" value="NOV50561.1"/>
    <property type="molecule type" value="Transcribed_RNA"/>
</dbReference>
<reference evidence="2" key="1">
    <citation type="submission" date="2020-03" db="EMBL/GenBank/DDBJ databases">
        <title>Transcriptomic Profiling of the Digestive Tract of the Rat Flea, Xenopsylla cheopis, Following Blood Feeding and Infection with Yersinia pestis.</title>
        <authorList>
            <person name="Bland D.M."/>
            <person name="Martens C.A."/>
            <person name="Virtaneva K."/>
            <person name="Kanakabandi K."/>
            <person name="Long D."/>
            <person name="Rosenke R."/>
            <person name="Saturday G.A."/>
            <person name="Hoyt F.H."/>
            <person name="Bruno D.P."/>
            <person name="Ribeiro J.M.C."/>
            <person name="Hinnebusch J."/>
        </authorList>
    </citation>
    <scope>NUCLEOTIDE SEQUENCE</scope>
</reference>
<feature type="chain" id="PRO_5027122182" evidence="1">
    <location>
        <begin position="23"/>
        <end position="137"/>
    </location>
</feature>
<dbReference type="AlphaFoldDB" id="A0A6M2DZS7"/>
<organism evidence="2">
    <name type="scientific">Xenopsylla cheopis</name>
    <name type="common">Oriental rat flea</name>
    <name type="synonym">Pulex cheopis</name>
    <dbReference type="NCBI Taxonomy" id="163159"/>
    <lineage>
        <taxon>Eukaryota</taxon>
        <taxon>Metazoa</taxon>
        <taxon>Ecdysozoa</taxon>
        <taxon>Arthropoda</taxon>
        <taxon>Hexapoda</taxon>
        <taxon>Insecta</taxon>
        <taxon>Pterygota</taxon>
        <taxon>Neoptera</taxon>
        <taxon>Endopterygota</taxon>
        <taxon>Siphonaptera</taxon>
        <taxon>Pulicidae</taxon>
        <taxon>Xenopsyllinae</taxon>
        <taxon>Xenopsylla</taxon>
    </lineage>
</organism>
<protein>
    <submittedName>
        <fullName evidence="2">Putative secreted protein</fullName>
    </submittedName>
</protein>
<feature type="signal peptide" evidence="1">
    <location>
        <begin position="1"/>
        <end position="22"/>
    </location>
</feature>
<accession>A0A6M2DZS7</accession>
<sequence>MCGFFLLCVYCVWSGCWSRARCFNIGGSVSYRSGSRTCHGNVDAMFISYFWGSCESRCDRRYGGNARDFTAQGGNVRSSPMWWRHSWCCSVIQCDCSWLAGQPAGGVGAERSSDGLGKIRSRIRFSFCHCFLLSGIQ</sequence>